<protein>
    <submittedName>
        <fullName evidence="1">Uncharacterized protein</fullName>
    </submittedName>
</protein>
<gene>
    <name evidence="1" type="ORF">CTRU02_209220</name>
</gene>
<keyword evidence="2" id="KW-1185">Reference proteome</keyword>
<reference evidence="1 2" key="1">
    <citation type="journal article" date="2020" name="Phytopathology">
        <title>Genome Sequence Resources of Colletotrichum truncatum, C. plurivorum, C. musicola, and C. sojae: Four Species Pathogenic to Soybean (Glycine max).</title>
        <authorList>
            <person name="Rogerio F."/>
            <person name="Boufleur T.R."/>
            <person name="Ciampi-Guillardi M."/>
            <person name="Sukno S.A."/>
            <person name="Thon M.R."/>
            <person name="Massola Junior N.S."/>
            <person name="Baroncelli R."/>
        </authorList>
    </citation>
    <scope>NUCLEOTIDE SEQUENCE [LARGE SCALE GENOMIC DNA]</scope>
    <source>
        <strain evidence="1 2">CMES1059</strain>
    </source>
</reference>
<evidence type="ECO:0000313" key="1">
    <source>
        <dbReference type="EMBL" id="KAL0937004.1"/>
    </source>
</evidence>
<organism evidence="1 2">
    <name type="scientific">Colletotrichum truncatum</name>
    <name type="common">Anthracnose fungus</name>
    <name type="synonym">Colletotrichum capsici</name>
    <dbReference type="NCBI Taxonomy" id="5467"/>
    <lineage>
        <taxon>Eukaryota</taxon>
        <taxon>Fungi</taxon>
        <taxon>Dikarya</taxon>
        <taxon>Ascomycota</taxon>
        <taxon>Pezizomycotina</taxon>
        <taxon>Sordariomycetes</taxon>
        <taxon>Hypocreomycetidae</taxon>
        <taxon>Glomerellales</taxon>
        <taxon>Glomerellaceae</taxon>
        <taxon>Colletotrichum</taxon>
        <taxon>Colletotrichum truncatum species complex</taxon>
    </lineage>
</organism>
<name>A0ACC3YYL4_COLTU</name>
<dbReference type="EMBL" id="VUJX02000005">
    <property type="protein sequence ID" value="KAL0937004.1"/>
    <property type="molecule type" value="Genomic_DNA"/>
</dbReference>
<evidence type="ECO:0000313" key="2">
    <source>
        <dbReference type="Proteomes" id="UP000805649"/>
    </source>
</evidence>
<proteinExistence type="predicted"/>
<sequence>MKFTIATSCLLVLYTGLANAATGCRIELLNFNQAVVGSACIPFNYNANIIDSSTRQGYNVKVNNICGADFSGGQRTVNYSLRKAGYC</sequence>
<accession>A0ACC3YYL4</accession>
<comment type="caution">
    <text evidence="1">The sequence shown here is derived from an EMBL/GenBank/DDBJ whole genome shotgun (WGS) entry which is preliminary data.</text>
</comment>
<dbReference type="Proteomes" id="UP000805649">
    <property type="component" value="Unassembled WGS sequence"/>
</dbReference>